<evidence type="ECO:0000259" key="2">
    <source>
        <dbReference type="PROSITE" id="PS50234"/>
    </source>
</evidence>
<dbReference type="InterPro" id="IPR050525">
    <property type="entry name" value="ECM_Assembly_Org"/>
</dbReference>
<dbReference type="SMART" id="SM00327">
    <property type="entry name" value="VWA"/>
    <property type="match status" value="1"/>
</dbReference>
<dbReference type="Proteomes" id="UP000549394">
    <property type="component" value="Unassembled WGS sequence"/>
</dbReference>
<dbReference type="EMBL" id="CAJFCJ010000006">
    <property type="protein sequence ID" value="CAD5116057.1"/>
    <property type="molecule type" value="Genomic_DNA"/>
</dbReference>
<accession>A0A7I8VJ41</accession>
<dbReference type="PROSITE" id="PS50234">
    <property type="entry name" value="VWFA"/>
    <property type="match status" value="1"/>
</dbReference>
<organism evidence="3 4">
    <name type="scientific">Dimorphilus gyrociliatus</name>
    <dbReference type="NCBI Taxonomy" id="2664684"/>
    <lineage>
        <taxon>Eukaryota</taxon>
        <taxon>Metazoa</taxon>
        <taxon>Spiralia</taxon>
        <taxon>Lophotrochozoa</taxon>
        <taxon>Annelida</taxon>
        <taxon>Polychaeta</taxon>
        <taxon>Polychaeta incertae sedis</taxon>
        <taxon>Dinophilidae</taxon>
        <taxon>Dimorphilus</taxon>
    </lineage>
</organism>
<feature type="region of interest" description="Disordered" evidence="1">
    <location>
        <begin position="574"/>
        <end position="594"/>
    </location>
</feature>
<evidence type="ECO:0000313" key="3">
    <source>
        <dbReference type="EMBL" id="CAD5116057.1"/>
    </source>
</evidence>
<dbReference type="AlphaFoldDB" id="A0A7I8VJ41"/>
<feature type="region of interest" description="Disordered" evidence="1">
    <location>
        <begin position="97"/>
        <end position="116"/>
    </location>
</feature>
<dbReference type="OrthoDB" id="6131560at2759"/>
<dbReference type="InterPro" id="IPR036465">
    <property type="entry name" value="vWFA_dom_sf"/>
</dbReference>
<dbReference type="InterPro" id="IPR002035">
    <property type="entry name" value="VWF_A"/>
</dbReference>
<gene>
    <name evidence="3" type="ORF">DGYR_LOCUS4723</name>
</gene>
<protein>
    <recommendedName>
        <fullName evidence="2">VWFA domain-containing protein</fullName>
    </recommendedName>
</protein>
<feature type="region of interest" description="Disordered" evidence="1">
    <location>
        <begin position="56"/>
        <end position="78"/>
    </location>
</feature>
<dbReference type="SUPFAM" id="SSF53300">
    <property type="entry name" value="vWA-like"/>
    <property type="match status" value="1"/>
</dbReference>
<feature type="domain" description="VWFA" evidence="2">
    <location>
        <begin position="269"/>
        <end position="437"/>
    </location>
</feature>
<reference evidence="3 4" key="1">
    <citation type="submission" date="2020-08" db="EMBL/GenBank/DDBJ databases">
        <authorList>
            <person name="Hejnol A."/>
        </authorList>
    </citation>
    <scope>NUCLEOTIDE SEQUENCE [LARGE SCALE GENOMIC DNA]</scope>
</reference>
<dbReference type="Pfam" id="PF00092">
    <property type="entry name" value="VWA"/>
    <property type="match status" value="1"/>
</dbReference>
<evidence type="ECO:0000313" key="4">
    <source>
        <dbReference type="Proteomes" id="UP000549394"/>
    </source>
</evidence>
<feature type="compositionally biased region" description="Basic and acidic residues" evidence="1">
    <location>
        <begin position="67"/>
        <end position="78"/>
    </location>
</feature>
<dbReference type="PANTHER" id="PTHR24020">
    <property type="entry name" value="COLLAGEN ALPHA"/>
    <property type="match status" value="1"/>
</dbReference>
<dbReference type="CDD" id="cd00198">
    <property type="entry name" value="vWFA"/>
    <property type="match status" value="1"/>
</dbReference>
<name>A0A7I8VJ41_9ANNE</name>
<comment type="caution">
    <text evidence="3">The sequence shown here is derived from an EMBL/GenBank/DDBJ whole genome shotgun (WGS) entry which is preliminary data.</text>
</comment>
<evidence type="ECO:0000256" key="1">
    <source>
        <dbReference type="SAM" id="MobiDB-lite"/>
    </source>
</evidence>
<keyword evidence="4" id="KW-1185">Reference proteome</keyword>
<proteinExistence type="predicted"/>
<dbReference type="Gene3D" id="3.40.50.410">
    <property type="entry name" value="von Willebrand factor, type A domain"/>
    <property type="match status" value="1"/>
</dbReference>
<sequence length="594" mass="70314">MYQNMNWKKSGFLPYSLKARQLEFTDPGFDRYSWSAEVRLKEERLANERFSLEARKTKRQMRSKPWSADKSKAEERQKVGREIKHVTKFRRWLEEERKAAKQHQMNNEARNREKIREERKSATVLAKEREKERELEKIKMSKEIEASMKINSIVKGFIVRTRLMKIRFRIHKSHGDWKNFINEYKGILQRVQKRYGKQKISTPFNTKDIVRFMSRKEKYDKTFYNMAVGDKLAKHNLMKFFRENSSTLTERQVNIAFRSLFQKCQSKADIFLVSDFSPTLSDTSFRTMQTFLKEFVRCLHISTENVRIGFSPFNTDVFEGFDIDQYGILSDILKGLDFVKYSKNTITFESAFKKAKEGLQKSRRSAPKIMIIITDFSEGGLTIDKQSLKKDEIKIIGVNVGDRTDESSSTLLGKSSTFQLNSILILERIRFKMYRKLKIKNCQYCNFRIPEDFLIDMNRPLHKHEIFELAWTLYPPSGADISKEEQIQWIENGGIPNLYPKLKLLNEKVKIEEGKEEKSLCWQIHSKLDMNFDSKKKALKSSSSASWEDLEGMAEDYLKKNKKHQVKEKLKIELEEKKKERNRKPFNHQQSQES</sequence>